<evidence type="ECO:0000313" key="5">
    <source>
        <dbReference type="WBParaSite" id="MBELARI_LOCUS12115"/>
    </source>
</evidence>
<sequence>MQILPKLDFTNSAFNNRASKIALITGGDGTIGHKFVEHLITRGWFIHVVTSSRTRAEDFFTSHGIPNGPATKLHFHECDLSKLDKVAQFVGDFKKENLQIDLVICNAGVLHPRDMWNDQAVADGMNVNVISHALMIESLHPVLARDNRILLVGSCCSHGAFVTKRMIKSGTQLLYSAAGPYQAYASSKLLLASYGEQLTLSMRTSHPGHQVITVHPGVVPSGLYRNTNPITRFATAFILPFFLRNAEDAALLCLHTAFRDDLPNGSYCEDGKVVRCGTKFDKEDLSAIYGLIQKEVQTALSDKKNL</sequence>
<dbReference type="InterPro" id="IPR002347">
    <property type="entry name" value="SDR_fam"/>
</dbReference>
<dbReference type="Pfam" id="PF00106">
    <property type="entry name" value="adh_short"/>
    <property type="match status" value="1"/>
</dbReference>
<reference evidence="5" key="1">
    <citation type="submission" date="2024-02" db="UniProtKB">
        <authorList>
            <consortium name="WormBaseParasite"/>
        </authorList>
    </citation>
    <scope>IDENTIFICATION</scope>
</reference>
<keyword evidence="2" id="KW-0521">NADP</keyword>
<dbReference type="PANTHER" id="PTHR24320:SF282">
    <property type="entry name" value="WW DOMAIN-CONTAINING OXIDOREDUCTASE"/>
    <property type="match status" value="1"/>
</dbReference>
<dbReference type="PRINTS" id="PR00081">
    <property type="entry name" value="GDHRDH"/>
</dbReference>
<dbReference type="Proteomes" id="UP000887575">
    <property type="component" value="Unassembled WGS sequence"/>
</dbReference>
<accession>A0AAF3EDU3</accession>
<dbReference type="SUPFAM" id="SSF51735">
    <property type="entry name" value="NAD(P)-binding Rossmann-fold domains"/>
    <property type="match status" value="1"/>
</dbReference>
<organism evidence="4 5">
    <name type="scientific">Mesorhabditis belari</name>
    <dbReference type="NCBI Taxonomy" id="2138241"/>
    <lineage>
        <taxon>Eukaryota</taxon>
        <taxon>Metazoa</taxon>
        <taxon>Ecdysozoa</taxon>
        <taxon>Nematoda</taxon>
        <taxon>Chromadorea</taxon>
        <taxon>Rhabditida</taxon>
        <taxon>Rhabditina</taxon>
        <taxon>Rhabditomorpha</taxon>
        <taxon>Rhabditoidea</taxon>
        <taxon>Rhabditidae</taxon>
        <taxon>Mesorhabditinae</taxon>
        <taxon>Mesorhabditis</taxon>
    </lineage>
</organism>
<evidence type="ECO:0000256" key="1">
    <source>
        <dbReference type="ARBA" id="ARBA00006484"/>
    </source>
</evidence>
<dbReference type="AlphaFoldDB" id="A0AAF3EDU3"/>
<keyword evidence="3" id="KW-0560">Oxidoreductase</keyword>
<evidence type="ECO:0000313" key="4">
    <source>
        <dbReference type="Proteomes" id="UP000887575"/>
    </source>
</evidence>
<comment type="similarity">
    <text evidence="1">Belongs to the short-chain dehydrogenases/reductases (SDR) family.</text>
</comment>
<name>A0AAF3EDU3_9BILA</name>
<protein>
    <submittedName>
        <fullName evidence="5">NAD(P)-binding protein</fullName>
    </submittedName>
</protein>
<dbReference type="GO" id="GO:0016491">
    <property type="term" value="F:oxidoreductase activity"/>
    <property type="evidence" value="ECO:0007669"/>
    <property type="project" value="UniProtKB-KW"/>
</dbReference>
<dbReference type="PANTHER" id="PTHR24320">
    <property type="entry name" value="RETINOL DEHYDROGENASE"/>
    <property type="match status" value="1"/>
</dbReference>
<evidence type="ECO:0000256" key="2">
    <source>
        <dbReference type="ARBA" id="ARBA00022857"/>
    </source>
</evidence>
<dbReference type="WBParaSite" id="MBELARI_LOCUS12115">
    <property type="protein sequence ID" value="MBELARI_LOCUS12115"/>
    <property type="gene ID" value="MBELARI_LOCUS12115"/>
</dbReference>
<dbReference type="Gene3D" id="3.40.50.720">
    <property type="entry name" value="NAD(P)-binding Rossmann-like Domain"/>
    <property type="match status" value="1"/>
</dbReference>
<keyword evidence="4" id="KW-1185">Reference proteome</keyword>
<dbReference type="InterPro" id="IPR036291">
    <property type="entry name" value="NAD(P)-bd_dom_sf"/>
</dbReference>
<evidence type="ECO:0000256" key="3">
    <source>
        <dbReference type="ARBA" id="ARBA00023002"/>
    </source>
</evidence>
<proteinExistence type="inferred from homology"/>